<comment type="caution">
    <text evidence="3">The sequence shown here is derived from an EMBL/GenBank/DDBJ whole genome shotgun (WGS) entry which is preliminary data.</text>
</comment>
<dbReference type="PANTHER" id="PTHR37507:SF2">
    <property type="entry name" value="SPORULATION PROTEIN YDCC"/>
    <property type="match status" value="1"/>
</dbReference>
<evidence type="ECO:0000256" key="2">
    <source>
        <dbReference type="SAM" id="SignalP"/>
    </source>
</evidence>
<evidence type="ECO:0008006" key="5">
    <source>
        <dbReference type="Google" id="ProtNLM"/>
    </source>
</evidence>
<feature type="compositionally biased region" description="Low complexity" evidence="1">
    <location>
        <begin position="31"/>
        <end position="48"/>
    </location>
</feature>
<evidence type="ECO:0000256" key="1">
    <source>
        <dbReference type="SAM" id="MobiDB-lite"/>
    </source>
</evidence>
<organism evidence="3 4">
    <name type="scientific">Dictyobacter formicarum</name>
    <dbReference type="NCBI Taxonomy" id="2778368"/>
    <lineage>
        <taxon>Bacteria</taxon>
        <taxon>Bacillati</taxon>
        <taxon>Chloroflexota</taxon>
        <taxon>Ktedonobacteria</taxon>
        <taxon>Ktedonobacterales</taxon>
        <taxon>Dictyobacteraceae</taxon>
        <taxon>Dictyobacter</taxon>
    </lineage>
</organism>
<keyword evidence="4" id="KW-1185">Reference proteome</keyword>
<reference evidence="3 4" key="1">
    <citation type="journal article" date="2021" name="Int. J. Syst. Evol. Microbiol.">
        <title>Reticulibacter mediterranei gen. nov., sp. nov., within the new family Reticulibacteraceae fam. nov., and Ktedonospora formicarum gen. nov., sp. nov., Ktedonobacter robiniae sp. nov., Dictyobacter formicarum sp. nov. and Dictyobacter arantiisoli sp. nov., belonging to the class Ktedonobacteria.</title>
        <authorList>
            <person name="Yabe S."/>
            <person name="Zheng Y."/>
            <person name="Wang C.M."/>
            <person name="Sakai Y."/>
            <person name="Abe K."/>
            <person name="Yokota A."/>
            <person name="Donadio S."/>
            <person name="Cavaletti L."/>
            <person name="Monciardini P."/>
        </authorList>
    </citation>
    <scope>NUCLEOTIDE SEQUENCE [LARGE SCALE GENOMIC DNA]</scope>
    <source>
        <strain evidence="3 4">SOSP1-9</strain>
    </source>
</reference>
<dbReference type="EMBL" id="BNJJ01000013">
    <property type="protein sequence ID" value="GHO86663.1"/>
    <property type="molecule type" value="Genomic_DNA"/>
</dbReference>
<protein>
    <recommendedName>
        <fullName evidence="5">DUF4367 domain-containing protein</fullName>
    </recommendedName>
</protein>
<evidence type="ECO:0000313" key="4">
    <source>
        <dbReference type="Proteomes" id="UP000635565"/>
    </source>
</evidence>
<dbReference type="Proteomes" id="UP000635565">
    <property type="component" value="Unassembled WGS sequence"/>
</dbReference>
<proteinExistence type="predicted"/>
<evidence type="ECO:0000313" key="3">
    <source>
        <dbReference type="EMBL" id="GHO86663.1"/>
    </source>
</evidence>
<dbReference type="RefSeq" id="WP_201364283.1">
    <property type="nucleotide sequence ID" value="NZ_BNJJ01000013.1"/>
</dbReference>
<dbReference type="SUPFAM" id="SSF89392">
    <property type="entry name" value="Prokaryotic lipoproteins and lipoprotein localization factors"/>
    <property type="match status" value="1"/>
</dbReference>
<dbReference type="PROSITE" id="PS51257">
    <property type="entry name" value="PROKAR_LIPOPROTEIN"/>
    <property type="match status" value="1"/>
</dbReference>
<dbReference type="PANTHER" id="PTHR37507">
    <property type="entry name" value="SPORULATION PROTEIN YDCC"/>
    <property type="match status" value="1"/>
</dbReference>
<dbReference type="Gene3D" id="2.50.20.10">
    <property type="entry name" value="Lipoprotein localisation LolA/LolB/LppX"/>
    <property type="match status" value="1"/>
</dbReference>
<feature type="chain" id="PRO_5045983887" description="DUF4367 domain-containing protein" evidence="2">
    <location>
        <begin position="25"/>
        <end position="396"/>
    </location>
</feature>
<keyword evidence="2" id="KW-0732">Signal</keyword>
<feature type="signal peptide" evidence="2">
    <location>
        <begin position="1"/>
        <end position="24"/>
    </location>
</feature>
<name>A0ABQ3VM23_9CHLR</name>
<sequence length="396" mass="41824">MNLSHWRSSTLSLLALLLTLLVIAGCGSESQTQTTATPTKAPIKSTPTLTSGSGQNILDSMANKLDSATTLHGMFNLTSSSRTFNGTVETELWKAAPDKSRTEVQKSTLAQLSKGALSVSDGQQIWQYDPAKKVVYTGKVTHNANTPDTQSRGIAGSAGGQGQSLLNIIQSIFDHSSGTLRSSSAQVSGLTAYDIHVVPRPNGSGVDATNFNYNGEIYVDKNTQLPLKVDLNINSLGKIAVAIPQLALNQPVDNKLFTFTAPTGTKTRPLSDLNGTQDTGKLTLAQAQKQAGYHLLSIPGNQSEYTLTGVTALGTPGLQTYTLNYMKGSQAFTLAEGKPLANLPGRGTATTLRGSSANIYSNNGTTTLSWTEKEIGYRISGAISADQAKQIATLLN</sequence>
<feature type="region of interest" description="Disordered" evidence="1">
    <location>
        <begin position="31"/>
        <end position="54"/>
    </location>
</feature>
<dbReference type="InterPro" id="IPR052944">
    <property type="entry name" value="Sporulation_related"/>
</dbReference>
<dbReference type="InterPro" id="IPR029046">
    <property type="entry name" value="LolA/LolB/LppX"/>
</dbReference>
<accession>A0ABQ3VM23</accession>
<gene>
    <name evidence="3" type="ORF">KSZ_46690</name>
</gene>